<keyword evidence="3" id="KW-1185">Reference proteome</keyword>
<dbReference type="InterPro" id="IPR000477">
    <property type="entry name" value="RT_dom"/>
</dbReference>
<evidence type="ECO:0000259" key="1">
    <source>
        <dbReference type="PROSITE" id="PS50878"/>
    </source>
</evidence>
<dbReference type="Pfam" id="PF00078">
    <property type="entry name" value="RVT_1"/>
    <property type="match status" value="1"/>
</dbReference>
<dbReference type="CDD" id="cd10442">
    <property type="entry name" value="GIY-YIG_PLEs"/>
    <property type="match status" value="1"/>
</dbReference>
<feature type="domain" description="Reverse transcriptase" evidence="1">
    <location>
        <begin position="235"/>
        <end position="507"/>
    </location>
</feature>
<dbReference type="GeneID" id="115921582"/>
<reference evidence="3" key="1">
    <citation type="submission" date="2015-02" db="EMBL/GenBank/DDBJ databases">
        <title>Genome sequencing for Strongylocentrotus purpuratus.</title>
        <authorList>
            <person name="Murali S."/>
            <person name="Liu Y."/>
            <person name="Vee V."/>
            <person name="English A."/>
            <person name="Wang M."/>
            <person name="Skinner E."/>
            <person name="Han Y."/>
            <person name="Muzny D.M."/>
            <person name="Worley K.C."/>
            <person name="Gibbs R.A."/>
        </authorList>
    </citation>
    <scope>NUCLEOTIDE SEQUENCE</scope>
</reference>
<dbReference type="InterPro" id="IPR058912">
    <property type="entry name" value="HTH_animal"/>
</dbReference>
<dbReference type="OrthoDB" id="10047121at2759"/>
<dbReference type="KEGG" id="spu:115921582"/>
<dbReference type="OMA" id="INIRHME"/>
<accession>A0A7M7NG10</accession>
<sequence length="752" mass="85923">MRTMGAKKAAETASRRFLKERIFLTRRTLGSAKTEYETLKAEVISNLVPQHSDEILKVNEDIYRDVFMKCKTRQQTKFDKLTQPKSSSTVPSLANEEKWVINLSSRTISSSEEEILKKGLGFAVSPRRIPATEIIAKVETAVKYLDAESADATRRDVDNILQKARPPKADDSITILPADKGRATIILDTTIYHEKLTDLLESGPYRVLKKDPTDRLARKLTNTLLNLKKDNVMDEPTYRRLKPTQKQPPRIYGLPKIHKPTVPLRPIVSCIGSFAYNLSKYLAEILSPLTGLTEYTIPNSSGFAEFIAEQTIGTQERMVSFDVVSLFTNVPIEGACNATLQRLQSDSNLSTRTALSPEQLTQLLEFVLRSTYFLYKGSYYEQTEGAAMGSPVSAVVANLYMESFEEDALDTCPLSCIPRVWKRYVDDTFIIVPISETDKLLKHMNSLEPTIQFTSEIECEGKIAFLDTLVHRHDNHRLSTSVYRKPTHTDQYIDSHHPISVKRGLVKCLFDRASRIVTSPQQPCKERTRVRSALSLNGYPRRFIHNTKNRSSEPRDQKVYKTFTVLPYIDGVSQQLKRRLESHGIRTVFRSDTTLRQQLTRPKDPIPPHRRDGIVYNIPCKGCDRSYIGETARPIKERITEHKRDVRLRRTDNSAVAEHAWDNQHQPDWDGVQCLSQERHWYTRRVKEAINIRLNPNNFNRDNGIDIPEFWMRTIYAAMTLAVLPANTGRFHSADGLIQRPVDWLSTVCVGQ</sequence>
<dbReference type="EnsemblMetazoa" id="XM_030979167">
    <property type="protein sequence ID" value="XP_030835027"/>
    <property type="gene ID" value="LOC115921582"/>
</dbReference>
<dbReference type="CDD" id="cd00304">
    <property type="entry name" value="RT_like"/>
    <property type="match status" value="1"/>
</dbReference>
<dbReference type="PANTHER" id="PTHR21301:SF11">
    <property type="entry name" value="GIY-YIG DOMAIN-CONTAINING PROTEIN"/>
    <property type="match status" value="1"/>
</dbReference>
<evidence type="ECO:0000313" key="2">
    <source>
        <dbReference type="EnsemblMetazoa" id="XP_030835027"/>
    </source>
</evidence>
<dbReference type="AlphaFoldDB" id="A0A7M7NG10"/>
<evidence type="ECO:0000313" key="3">
    <source>
        <dbReference type="Proteomes" id="UP000007110"/>
    </source>
</evidence>
<dbReference type="PROSITE" id="PS50878">
    <property type="entry name" value="RT_POL"/>
    <property type="match status" value="1"/>
</dbReference>
<dbReference type="InParanoid" id="A0A7M7NG10"/>
<name>A0A7M7NG10_STRPU</name>
<reference evidence="2" key="2">
    <citation type="submission" date="2021-01" db="UniProtKB">
        <authorList>
            <consortium name="EnsemblMetazoa"/>
        </authorList>
    </citation>
    <scope>IDENTIFICATION</scope>
</reference>
<proteinExistence type="predicted"/>
<organism evidence="2 3">
    <name type="scientific">Strongylocentrotus purpuratus</name>
    <name type="common">Purple sea urchin</name>
    <dbReference type="NCBI Taxonomy" id="7668"/>
    <lineage>
        <taxon>Eukaryota</taxon>
        <taxon>Metazoa</taxon>
        <taxon>Echinodermata</taxon>
        <taxon>Eleutherozoa</taxon>
        <taxon>Echinozoa</taxon>
        <taxon>Echinoidea</taxon>
        <taxon>Euechinoidea</taxon>
        <taxon>Echinacea</taxon>
        <taxon>Camarodonta</taxon>
        <taxon>Echinidea</taxon>
        <taxon>Strongylocentrotidae</taxon>
        <taxon>Strongylocentrotus</taxon>
    </lineage>
</organism>
<dbReference type="PANTHER" id="PTHR21301">
    <property type="entry name" value="REVERSE TRANSCRIPTASE"/>
    <property type="match status" value="1"/>
</dbReference>
<dbReference type="Proteomes" id="UP000007110">
    <property type="component" value="Unassembled WGS sequence"/>
</dbReference>
<dbReference type="Pfam" id="PF26215">
    <property type="entry name" value="HTH_animal"/>
    <property type="match status" value="1"/>
</dbReference>
<protein>
    <recommendedName>
        <fullName evidence="1">Reverse transcriptase domain-containing protein</fullName>
    </recommendedName>
</protein>
<dbReference type="RefSeq" id="XP_030835027.1">
    <property type="nucleotide sequence ID" value="XM_030979167.1"/>
</dbReference>